<dbReference type="Proteomes" id="UP000479710">
    <property type="component" value="Unassembled WGS sequence"/>
</dbReference>
<name>A0A6G1D7C3_9ORYZ</name>
<keyword evidence="3" id="KW-1185">Reference proteome</keyword>
<proteinExistence type="predicted"/>
<comment type="caution">
    <text evidence="2">The sequence shown here is derived from an EMBL/GenBank/DDBJ whole genome shotgun (WGS) entry which is preliminary data.</text>
</comment>
<organism evidence="2 3">
    <name type="scientific">Oryza meyeriana var. granulata</name>
    <dbReference type="NCBI Taxonomy" id="110450"/>
    <lineage>
        <taxon>Eukaryota</taxon>
        <taxon>Viridiplantae</taxon>
        <taxon>Streptophyta</taxon>
        <taxon>Embryophyta</taxon>
        <taxon>Tracheophyta</taxon>
        <taxon>Spermatophyta</taxon>
        <taxon>Magnoliopsida</taxon>
        <taxon>Liliopsida</taxon>
        <taxon>Poales</taxon>
        <taxon>Poaceae</taxon>
        <taxon>BOP clade</taxon>
        <taxon>Oryzoideae</taxon>
        <taxon>Oryzeae</taxon>
        <taxon>Oryzinae</taxon>
        <taxon>Oryza</taxon>
        <taxon>Oryza meyeriana</taxon>
    </lineage>
</organism>
<evidence type="ECO:0000313" key="2">
    <source>
        <dbReference type="EMBL" id="KAF0908034.1"/>
    </source>
</evidence>
<evidence type="ECO:0000256" key="1">
    <source>
        <dbReference type="SAM" id="Phobius"/>
    </source>
</evidence>
<keyword evidence="1" id="KW-1133">Transmembrane helix</keyword>
<accession>A0A6G1D7C3</accession>
<protein>
    <submittedName>
        <fullName evidence="2">Uncharacterized protein</fullName>
    </submittedName>
</protein>
<feature type="transmembrane region" description="Helical" evidence="1">
    <location>
        <begin position="85"/>
        <end position="106"/>
    </location>
</feature>
<reference evidence="2 3" key="1">
    <citation type="submission" date="2019-11" db="EMBL/GenBank/DDBJ databases">
        <title>Whole genome sequence of Oryza granulata.</title>
        <authorList>
            <person name="Li W."/>
        </authorList>
    </citation>
    <scope>NUCLEOTIDE SEQUENCE [LARGE SCALE GENOMIC DNA]</scope>
    <source>
        <strain evidence="3">cv. Menghai</strain>
        <tissue evidence="2">Leaf</tissue>
    </source>
</reference>
<gene>
    <name evidence="2" type="ORF">E2562_022892</name>
</gene>
<keyword evidence="1" id="KW-0812">Transmembrane</keyword>
<sequence length="151" mass="17383">MNDLWSVWTWTWTLTDERFREMRLEEGVKAVLHHSWRRSGRPRLAQWRAVSALTGGMTLSDYLLWKTTTVERLPRKPAPDVHQDRAVIVGMVVFVGAVMVVCHIAHEVQQRTYWLRRHDERTLSASGVAAWLQAWEAARLNTSSHASSGAH</sequence>
<dbReference type="AlphaFoldDB" id="A0A6G1D7C3"/>
<keyword evidence="1" id="KW-0472">Membrane</keyword>
<dbReference type="EMBL" id="SPHZ02000007">
    <property type="protein sequence ID" value="KAF0908034.1"/>
    <property type="molecule type" value="Genomic_DNA"/>
</dbReference>
<evidence type="ECO:0000313" key="3">
    <source>
        <dbReference type="Proteomes" id="UP000479710"/>
    </source>
</evidence>